<proteinExistence type="predicted"/>
<evidence type="ECO:0000256" key="1">
    <source>
        <dbReference type="SAM" id="MobiDB-lite"/>
    </source>
</evidence>
<dbReference type="AlphaFoldDB" id="A0A1F7X262"/>
<feature type="region of interest" description="Disordered" evidence="1">
    <location>
        <begin position="19"/>
        <end position="42"/>
    </location>
</feature>
<feature type="compositionally biased region" description="Basic and acidic residues" evidence="1">
    <location>
        <begin position="19"/>
        <end position="33"/>
    </location>
</feature>
<evidence type="ECO:0000313" key="2">
    <source>
        <dbReference type="EMBL" id="OGM09184.1"/>
    </source>
</evidence>
<name>A0A1F7X262_9BACT</name>
<gene>
    <name evidence="2" type="ORF">A2Z67_04560</name>
</gene>
<organism evidence="2 3">
    <name type="scientific">Candidatus Woesebacteria bacterium RBG_13_36_22</name>
    <dbReference type="NCBI Taxonomy" id="1802478"/>
    <lineage>
        <taxon>Bacteria</taxon>
        <taxon>Candidatus Woeseibacteriota</taxon>
    </lineage>
</organism>
<evidence type="ECO:0000313" key="3">
    <source>
        <dbReference type="Proteomes" id="UP000176939"/>
    </source>
</evidence>
<dbReference type="Proteomes" id="UP000176939">
    <property type="component" value="Unassembled WGS sequence"/>
</dbReference>
<dbReference type="EMBL" id="MGFQ01000024">
    <property type="protein sequence ID" value="OGM09184.1"/>
    <property type="molecule type" value="Genomic_DNA"/>
</dbReference>
<accession>A0A1F7X262</accession>
<comment type="caution">
    <text evidence="2">The sequence shown here is derived from an EMBL/GenBank/DDBJ whole genome shotgun (WGS) entry which is preliminary data.</text>
</comment>
<protein>
    <submittedName>
        <fullName evidence="2">Uncharacterized protein</fullName>
    </submittedName>
</protein>
<sequence length="399" mass="46499">MKHVIKSVQVKGFTRTRKGRLERVKPFSREQKLQQRRREKTREHLTHLPDITLQNLLSGSSIDPDTKDFHSDVAAEIERRQKNLLENIRQRKEQVGEPFSFGSEKKKVADKWKNELGERLGVIKDKMQNKQQVTSKELTDLVTEIDNWRMFGEPYSVKEHSQDEYKKYLASLKGDEKELSLEQWKLRLALESIEPVGEPYSTLFPKKVKHTSPLDFEHFLAMEKKGPPKDKQKLKNWKWRQEQEKLGEPFVADKPLRHIELETKGMKKTKEWKIKEAVKANNNTEKPPKVLDAKFKKDINSELHDISSAYHVEFPSEQIFDILRKRGVVVLQEDGTEWSGFFLGASAQTFFQIAPVGSAEILGSKENPYTIYTPFKNTMLAMGWYKMPSGKYEMTTYVG</sequence>
<reference evidence="2 3" key="1">
    <citation type="journal article" date="2016" name="Nat. Commun.">
        <title>Thousands of microbial genomes shed light on interconnected biogeochemical processes in an aquifer system.</title>
        <authorList>
            <person name="Anantharaman K."/>
            <person name="Brown C.T."/>
            <person name="Hug L.A."/>
            <person name="Sharon I."/>
            <person name="Castelle C.J."/>
            <person name="Probst A.J."/>
            <person name="Thomas B.C."/>
            <person name="Singh A."/>
            <person name="Wilkins M.J."/>
            <person name="Karaoz U."/>
            <person name="Brodie E.L."/>
            <person name="Williams K.H."/>
            <person name="Hubbard S.S."/>
            <person name="Banfield J.F."/>
        </authorList>
    </citation>
    <scope>NUCLEOTIDE SEQUENCE [LARGE SCALE GENOMIC DNA]</scope>
</reference>